<evidence type="ECO:0000256" key="4">
    <source>
        <dbReference type="ARBA" id="ARBA00023163"/>
    </source>
</evidence>
<evidence type="ECO:0000256" key="3">
    <source>
        <dbReference type="ARBA" id="ARBA00023125"/>
    </source>
</evidence>
<dbReference type="Gene3D" id="1.10.1660.10">
    <property type="match status" value="1"/>
</dbReference>
<evidence type="ECO:0000313" key="7">
    <source>
        <dbReference type="EMBL" id="MDT2638439.1"/>
    </source>
</evidence>
<keyword evidence="4" id="KW-0804">Transcription</keyword>
<evidence type="ECO:0000256" key="2">
    <source>
        <dbReference type="ARBA" id="ARBA00023015"/>
    </source>
</evidence>
<keyword evidence="5" id="KW-0175">Coiled coil</keyword>
<dbReference type="RefSeq" id="WP_311800468.1">
    <property type="nucleotide sequence ID" value="NZ_JARPYS010000045.1"/>
</dbReference>
<keyword evidence="3" id="KW-0238">DNA-binding</keyword>
<evidence type="ECO:0000256" key="1">
    <source>
        <dbReference type="ARBA" id="ARBA00022491"/>
    </source>
</evidence>
<comment type="caution">
    <text evidence="7">The sequence shown here is derived from an EMBL/GenBank/DDBJ whole genome shotgun (WGS) entry which is preliminary data.</text>
</comment>
<dbReference type="InterPro" id="IPR047057">
    <property type="entry name" value="MerR_fam"/>
</dbReference>
<dbReference type="PROSITE" id="PS50937">
    <property type="entry name" value="HTH_MERR_2"/>
    <property type="match status" value="1"/>
</dbReference>
<dbReference type="Pfam" id="PF13411">
    <property type="entry name" value="MerR_1"/>
    <property type="match status" value="1"/>
</dbReference>
<feature type="coiled-coil region" evidence="5">
    <location>
        <begin position="76"/>
        <end position="103"/>
    </location>
</feature>
<keyword evidence="1" id="KW-0678">Repressor</keyword>
<dbReference type="SMART" id="SM00422">
    <property type="entry name" value="HTH_MERR"/>
    <property type="match status" value="1"/>
</dbReference>
<dbReference type="InterPro" id="IPR000551">
    <property type="entry name" value="MerR-type_HTH_dom"/>
</dbReference>
<gene>
    <name evidence="7" type="ORF">P7D36_13220</name>
</gene>
<dbReference type="PANTHER" id="PTHR30204">
    <property type="entry name" value="REDOX-CYCLING DRUG-SENSING TRANSCRIPTIONAL ACTIVATOR SOXR"/>
    <property type="match status" value="1"/>
</dbReference>
<dbReference type="GO" id="GO:0003700">
    <property type="term" value="F:DNA-binding transcription factor activity"/>
    <property type="evidence" value="ECO:0007669"/>
    <property type="project" value="InterPro"/>
</dbReference>
<sequence length="123" mass="14463">MYSIAEVAEKFDISKNTLRYYERIGLLDLIGRDSKGIRFYTDDNLDEINKIVHLRKVGASISEIRIFLSDEKKPTIETLQNRIQFLKHLNQKLAKEMIEINEQKDYIDKKLNQLVKTMDSPES</sequence>
<dbReference type="SUPFAM" id="SSF46955">
    <property type="entry name" value="Putative DNA-binding domain"/>
    <property type="match status" value="1"/>
</dbReference>
<reference evidence="7" key="1">
    <citation type="submission" date="2023-03" db="EMBL/GenBank/DDBJ databases">
        <authorList>
            <person name="Shen W."/>
            <person name="Cai J."/>
        </authorList>
    </citation>
    <scope>NUCLEOTIDE SEQUENCE</scope>
    <source>
        <strain evidence="7">P55-2</strain>
    </source>
</reference>
<dbReference type="GO" id="GO:0003677">
    <property type="term" value="F:DNA binding"/>
    <property type="evidence" value="ECO:0007669"/>
    <property type="project" value="UniProtKB-KW"/>
</dbReference>
<keyword evidence="2" id="KW-0805">Transcription regulation</keyword>
<evidence type="ECO:0000313" key="8">
    <source>
        <dbReference type="Proteomes" id="UP001245561"/>
    </source>
</evidence>
<dbReference type="InterPro" id="IPR009061">
    <property type="entry name" value="DNA-bd_dom_put_sf"/>
</dbReference>
<dbReference type="AlphaFoldDB" id="A0AAW8TMJ7"/>
<dbReference type="CDD" id="cd01109">
    <property type="entry name" value="HTH_YyaN"/>
    <property type="match status" value="1"/>
</dbReference>
<evidence type="ECO:0000259" key="6">
    <source>
        <dbReference type="PROSITE" id="PS50937"/>
    </source>
</evidence>
<protein>
    <submittedName>
        <fullName evidence="7">MerR family transcriptional regulator</fullName>
    </submittedName>
</protein>
<organism evidence="7 8">
    <name type="scientific">Enterococcus dongliensis</name>
    <dbReference type="NCBI Taxonomy" id="2559925"/>
    <lineage>
        <taxon>Bacteria</taxon>
        <taxon>Bacillati</taxon>
        <taxon>Bacillota</taxon>
        <taxon>Bacilli</taxon>
        <taxon>Lactobacillales</taxon>
        <taxon>Enterococcaceae</taxon>
        <taxon>Enterococcus</taxon>
    </lineage>
</organism>
<feature type="domain" description="HTH merR-type" evidence="6">
    <location>
        <begin position="1"/>
        <end position="70"/>
    </location>
</feature>
<dbReference type="Proteomes" id="UP001245561">
    <property type="component" value="Unassembled WGS sequence"/>
</dbReference>
<dbReference type="EMBL" id="JARPYT010000035">
    <property type="protein sequence ID" value="MDT2638439.1"/>
    <property type="molecule type" value="Genomic_DNA"/>
</dbReference>
<name>A0AAW8TMJ7_9ENTE</name>
<accession>A0AAW8TMJ7</accession>
<proteinExistence type="predicted"/>
<evidence type="ECO:0000256" key="5">
    <source>
        <dbReference type="SAM" id="Coils"/>
    </source>
</evidence>
<dbReference type="PANTHER" id="PTHR30204:SF69">
    <property type="entry name" value="MERR-FAMILY TRANSCRIPTIONAL REGULATOR"/>
    <property type="match status" value="1"/>
</dbReference>